<keyword evidence="5" id="KW-1185">Reference proteome</keyword>
<evidence type="ECO:0000313" key="3">
    <source>
        <dbReference type="EMBL" id="GFY94426.1"/>
    </source>
</evidence>
<evidence type="ECO:0000313" key="5">
    <source>
        <dbReference type="Proteomes" id="UP000585474"/>
    </source>
</evidence>
<dbReference type="AlphaFoldDB" id="A0A7J0F7M8"/>
<feature type="domain" description="CCHC-type" evidence="2">
    <location>
        <begin position="107"/>
        <end position="122"/>
    </location>
</feature>
<dbReference type="PROSITE" id="PS50158">
    <property type="entry name" value="ZF_CCHC"/>
    <property type="match status" value="1"/>
</dbReference>
<dbReference type="GO" id="GO:0003676">
    <property type="term" value="F:nucleic acid binding"/>
    <property type="evidence" value="ECO:0007669"/>
    <property type="project" value="InterPro"/>
</dbReference>
<dbReference type="PANTHER" id="PTHR47103:SF6">
    <property type="entry name" value="ZINC FINGER PROTEIN GIS2-LIKE"/>
    <property type="match status" value="1"/>
</dbReference>
<keyword evidence="1" id="KW-0862">Zinc</keyword>
<comment type="caution">
    <text evidence="3">The sequence shown here is derived from an EMBL/GenBank/DDBJ whole genome shotgun (WGS) entry which is preliminary data.</text>
</comment>
<dbReference type="SMART" id="SM00343">
    <property type="entry name" value="ZnF_C2HC"/>
    <property type="match status" value="4"/>
</dbReference>
<dbReference type="InterPro" id="IPR001878">
    <property type="entry name" value="Znf_CCHC"/>
</dbReference>
<evidence type="ECO:0000313" key="4">
    <source>
        <dbReference type="EMBL" id="GFY94455.1"/>
    </source>
</evidence>
<dbReference type="InterPro" id="IPR036875">
    <property type="entry name" value="Znf_CCHC_sf"/>
</dbReference>
<dbReference type="OrthoDB" id="3863715at2759"/>
<dbReference type="PANTHER" id="PTHR47103">
    <property type="entry name" value="DNA-BINDING PROTEIN"/>
    <property type="match status" value="1"/>
</dbReference>
<evidence type="ECO:0000256" key="1">
    <source>
        <dbReference type="PROSITE-ProRule" id="PRU00047"/>
    </source>
</evidence>
<dbReference type="Pfam" id="PF00098">
    <property type="entry name" value="zf-CCHC"/>
    <property type="match status" value="2"/>
</dbReference>
<evidence type="ECO:0000259" key="2">
    <source>
        <dbReference type="PROSITE" id="PS50158"/>
    </source>
</evidence>
<organism evidence="3 5">
    <name type="scientific">Actinidia rufa</name>
    <dbReference type="NCBI Taxonomy" id="165716"/>
    <lineage>
        <taxon>Eukaryota</taxon>
        <taxon>Viridiplantae</taxon>
        <taxon>Streptophyta</taxon>
        <taxon>Embryophyta</taxon>
        <taxon>Tracheophyta</taxon>
        <taxon>Spermatophyta</taxon>
        <taxon>Magnoliopsida</taxon>
        <taxon>eudicotyledons</taxon>
        <taxon>Gunneridae</taxon>
        <taxon>Pentapetalae</taxon>
        <taxon>asterids</taxon>
        <taxon>Ericales</taxon>
        <taxon>Actinidiaceae</taxon>
        <taxon>Actinidia</taxon>
    </lineage>
</organism>
<name>A0A7J0F7M8_9ERIC</name>
<sequence>MPPGDLRLCNNCFKQGRIVADSTNDKACKNCRKTVHLAHDCQNEPVCNLCNISGHVAREYLQAGVIEERSGGARGGGYGGGYRDIICRTCYQLGHMSQDCMGAFMICRNCGGRGHLAYECPSGRFLDLFPRRY</sequence>
<keyword evidence="1" id="KW-0863">Zinc-finger</keyword>
<proteinExistence type="predicted"/>
<dbReference type="Proteomes" id="UP000585474">
    <property type="component" value="Unassembled WGS sequence"/>
</dbReference>
<protein>
    <submittedName>
        <fullName evidence="3">Zinc knuckle (CCHC-type) family protein</fullName>
    </submittedName>
</protein>
<dbReference type="Gene3D" id="4.10.60.10">
    <property type="entry name" value="Zinc finger, CCHC-type"/>
    <property type="match status" value="2"/>
</dbReference>
<gene>
    <name evidence="3" type="ORF">Acr_09g0008720</name>
    <name evidence="4" type="ORF">Acr_09g0009010</name>
</gene>
<dbReference type="EMBL" id="BJWL01000009">
    <property type="protein sequence ID" value="GFY94455.1"/>
    <property type="molecule type" value="Genomic_DNA"/>
</dbReference>
<accession>A0A7J0F7M8</accession>
<dbReference type="EMBL" id="BJWL01000009">
    <property type="protein sequence ID" value="GFY94426.1"/>
    <property type="molecule type" value="Genomic_DNA"/>
</dbReference>
<dbReference type="GO" id="GO:0008270">
    <property type="term" value="F:zinc ion binding"/>
    <property type="evidence" value="ECO:0007669"/>
    <property type="project" value="UniProtKB-KW"/>
</dbReference>
<dbReference type="SUPFAM" id="SSF57756">
    <property type="entry name" value="Retrovirus zinc finger-like domains"/>
    <property type="match status" value="2"/>
</dbReference>
<dbReference type="Pfam" id="PF13917">
    <property type="entry name" value="zf-CCHC_3"/>
    <property type="match status" value="1"/>
</dbReference>
<keyword evidence="1" id="KW-0479">Metal-binding</keyword>
<reference evidence="3 5" key="1">
    <citation type="submission" date="2019-07" db="EMBL/GenBank/DDBJ databases">
        <title>De Novo Assembly of kiwifruit Actinidia rufa.</title>
        <authorList>
            <person name="Sugita-Konishi S."/>
            <person name="Sato K."/>
            <person name="Mori E."/>
            <person name="Abe Y."/>
            <person name="Kisaki G."/>
            <person name="Hamano K."/>
            <person name="Suezawa K."/>
            <person name="Otani M."/>
            <person name="Fukuda T."/>
            <person name="Manabe T."/>
            <person name="Gomi K."/>
            <person name="Tabuchi M."/>
            <person name="Akimitsu K."/>
            <person name="Kataoka I."/>
        </authorList>
    </citation>
    <scope>NUCLEOTIDE SEQUENCE [LARGE SCALE GENOMIC DNA]</scope>
    <source>
        <strain evidence="5">cv. Fuchu</strain>
        <strain evidence="3">Fuchu</strain>
    </source>
</reference>